<dbReference type="SUPFAM" id="SSF47473">
    <property type="entry name" value="EF-hand"/>
    <property type="match status" value="2"/>
</dbReference>
<evidence type="ECO:0000256" key="1">
    <source>
        <dbReference type="ARBA" id="ARBA00022723"/>
    </source>
</evidence>
<sequence>DEEVDEMIKMCDEDGDGQISFEEFSGMIFEHTTRPKIVPARMLLASEAAAAGVEIRTAVPVAVAAKDPNLKSETAPVSIATRVQTAASLFGGLVSNKEEFQEIKTLVSAIAQEFNLESEQIDDLKERFLAADRDNSGELEYREFCKFIGKPSNMLSRQFFDLFDSDGTGTIDSREIILALASISRRDIKDKVKFVFNLYDMDGNGYLTKTELLSILKATHFASAHTDLNKKIAAIFANCDKNLDDQLTLAEFQEMATTLPNLMFPVYQLMESLETVAQ</sequence>
<feature type="domain" description="EF-hand" evidence="4">
    <location>
        <begin position="1"/>
        <end position="34"/>
    </location>
</feature>
<keyword evidence="1" id="KW-0479">Metal-binding</keyword>
<name>A0A0H5QHK5_9EUKA</name>
<evidence type="ECO:0000256" key="2">
    <source>
        <dbReference type="ARBA" id="ARBA00022737"/>
    </source>
</evidence>
<dbReference type="EMBL" id="HACM01000700">
    <property type="protein sequence ID" value="CRZ01142.1"/>
    <property type="molecule type" value="Transcribed_RNA"/>
</dbReference>
<feature type="domain" description="EF-hand" evidence="4">
    <location>
        <begin position="187"/>
        <end position="222"/>
    </location>
</feature>
<dbReference type="SMART" id="SM00054">
    <property type="entry name" value="EFh"/>
    <property type="match status" value="5"/>
</dbReference>
<dbReference type="Pfam" id="PF00036">
    <property type="entry name" value="EF-hand_1"/>
    <property type="match status" value="1"/>
</dbReference>
<dbReference type="PROSITE" id="PS50222">
    <property type="entry name" value="EF_HAND_2"/>
    <property type="match status" value="5"/>
</dbReference>
<feature type="domain" description="EF-hand" evidence="4">
    <location>
        <begin position="227"/>
        <end position="262"/>
    </location>
</feature>
<dbReference type="InterPro" id="IPR018247">
    <property type="entry name" value="EF_Hand_1_Ca_BS"/>
</dbReference>
<dbReference type="InterPro" id="IPR002048">
    <property type="entry name" value="EF_hand_dom"/>
</dbReference>
<feature type="domain" description="EF-hand" evidence="4">
    <location>
        <begin position="119"/>
        <end position="154"/>
    </location>
</feature>
<evidence type="ECO:0000313" key="5">
    <source>
        <dbReference type="EMBL" id="CRZ01142.1"/>
    </source>
</evidence>
<feature type="domain" description="EF-hand" evidence="4">
    <location>
        <begin position="157"/>
        <end position="186"/>
    </location>
</feature>
<proteinExistence type="predicted"/>
<protein>
    <recommendedName>
        <fullName evidence="4">EF-hand domain-containing protein</fullName>
    </recommendedName>
</protein>
<keyword evidence="2" id="KW-0677">Repeat</keyword>
<dbReference type="AlphaFoldDB" id="A0A0H5QHK5"/>
<accession>A0A0H5QHK5</accession>
<dbReference type="InterPro" id="IPR011992">
    <property type="entry name" value="EF-hand-dom_pair"/>
</dbReference>
<dbReference type="PROSITE" id="PS00018">
    <property type="entry name" value="EF_HAND_1"/>
    <property type="match status" value="4"/>
</dbReference>
<dbReference type="Pfam" id="PF13499">
    <property type="entry name" value="EF-hand_7"/>
    <property type="match status" value="1"/>
</dbReference>
<dbReference type="CDD" id="cd00051">
    <property type="entry name" value="EFh"/>
    <property type="match status" value="1"/>
</dbReference>
<dbReference type="Gene3D" id="1.10.238.10">
    <property type="entry name" value="EF-hand"/>
    <property type="match status" value="2"/>
</dbReference>
<evidence type="ECO:0000259" key="4">
    <source>
        <dbReference type="PROSITE" id="PS50222"/>
    </source>
</evidence>
<reference evidence="5" key="1">
    <citation type="submission" date="2015-04" db="EMBL/GenBank/DDBJ databases">
        <title>The genome sequence of the plant pathogenic Rhizarian Plasmodiophora brassicae reveals insights in its biotrophic life cycle and the origin of chitin synthesis.</title>
        <authorList>
            <person name="Schwelm A."/>
            <person name="Fogelqvist J."/>
            <person name="Knaust A."/>
            <person name="Julke S."/>
            <person name="Lilja T."/>
            <person name="Dhandapani V."/>
            <person name="Bonilla-Rosso G."/>
            <person name="Karlsson M."/>
            <person name="Shevchenko A."/>
            <person name="Choi S.R."/>
            <person name="Kim H.G."/>
            <person name="Park J.Y."/>
            <person name="Lim Y.P."/>
            <person name="Ludwig-Muller J."/>
            <person name="Dixelius C."/>
        </authorList>
    </citation>
    <scope>NUCLEOTIDE SEQUENCE</scope>
    <source>
        <tissue evidence="5">Potato root galls</tissue>
    </source>
</reference>
<keyword evidence="3" id="KW-0106">Calcium</keyword>
<organism evidence="5">
    <name type="scientific">Spongospora subterranea</name>
    <dbReference type="NCBI Taxonomy" id="70186"/>
    <lineage>
        <taxon>Eukaryota</taxon>
        <taxon>Sar</taxon>
        <taxon>Rhizaria</taxon>
        <taxon>Endomyxa</taxon>
        <taxon>Phytomyxea</taxon>
        <taxon>Plasmodiophorida</taxon>
        <taxon>Plasmodiophoridae</taxon>
        <taxon>Spongospora</taxon>
    </lineage>
</organism>
<evidence type="ECO:0000256" key="3">
    <source>
        <dbReference type="ARBA" id="ARBA00022837"/>
    </source>
</evidence>
<feature type="non-terminal residue" evidence="5">
    <location>
        <position position="1"/>
    </location>
</feature>
<dbReference type="GO" id="GO:0005509">
    <property type="term" value="F:calcium ion binding"/>
    <property type="evidence" value="ECO:0007669"/>
    <property type="project" value="InterPro"/>
</dbReference>
<dbReference type="PANTHER" id="PTHR45942">
    <property type="entry name" value="PROTEIN PHOSPATASE 3 REGULATORY SUBUNIT B ALPHA ISOFORM TYPE 1"/>
    <property type="match status" value="1"/>
</dbReference>